<proteinExistence type="predicted"/>
<sequence length="147" mass="16629">MSPFVDTCPSRKSIRGDLQFRRNQRYLHQIDFVSLIINPGAAIKTSQRSASWFTLVTKTRCTDTWIPRLDKLLELFLELEKSQTGDSIHGHSSSQRPTIPIDSFGGKVAGNGQTTERFRVFPSPSNSKNILEDFSMRSKTLANPGWK</sequence>
<name>E3N916_CAERE</name>
<dbReference type="HOGENOM" id="CLU_1769790_0_0_1"/>
<dbReference type="InParanoid" id="E3N916"/>
<dbReference type="AlphaFoldDB" id="E3N916"/>
<reference evidence="2" key="1">
    <citation type="submission" date="2007-07" db="EMBL/GenBank/DDBJ databases">
        <title>PCAP assembly of the Caenorhabditis remanei genome.</title>
        <authorList>
            <consortium name="The Caenorhabditis remanei Sequencing Consortium"/>
            <person name="Wilson R.K."/>
        </authorList>
    </citation>
    <scope>NUCLEOTIDE SEQUENCE [LARGE SCALE GENOMIC DNA]</scope>
    <source>
        <strain evidence="2">PB4641</strain>
    </source>
</reference>
<gene>
    <name evidence="2" type="ORF">CRE_20921</name>
</gene>
<organism evidence="3">
    <name type="scientific">Caenorhabditis remanei</name>
    <name type="common">Caenorhabditis vulgaris</name>
    <dbReference type="NCBI Taxonomy" id="31234"/>
    <lineage>
        <taxon>Eukaryota</taxon>
        <taxon>Metazoa</taxon>
        <taxon>Ecdysozoa</taxon>
        <taxon>Nematoda</taxon>
        <taxon>Chromadorea</taxon>
        <taxon>Rhabditida</taxon>
        <taxon>Rhabditina</taxon>
        <taxon>Rhabditomorpha</taxon>
        <taxon>Rhabditoidea</taxon>
        <taxon>Rhabditidae</taxon>
        <taxon>Peloderinae</taxon>
        <taxon>Caenorhabditis</taxon>
    </lineage>
</organism>
<keyword evidence="3" id="KW-1185">Reference proteome</keyword>
<feature type="region of interest" description="Disordered" evidence="1">
    <location>
        <begin position="85"/>
        <end position="111"/>
    </location>
</feature>
<evidence type="ECO:0000256" key="1">
    <source>
        <dbReference type="SAM" id="MobiDB-lite"/>
    </source>
</evidence>
<dbReference type="Proteomes" id="UP000008281">
    <property type="component" value="Unassembled WGS sequence"/>
</dbReference>
<evidence type="ECO:0000313" key="3">
    <source>
        <dbReference type="Proteomes" id="UP000008281"/>
    </source>
</evidence>
<dbReference type="EMBL" id="DS268561">
    <property type="protein sequence ID" value="EFO90090.1"/>
    <property type="molecule type" value="Genomic_DNA"/>
</dbReference>
<accession>E3N916</accession>
<feature type="compositionally biased region" description="Polar residues" evidence="1">
    <location>
        <begin position="85"/>
        <end position="97"/>
    </location>
</feature>
<protein>
    <submittedName>
        <fullName evidence="2">Uncharacterized protein</fullName>
    </submittedName>
</protein>
<evidence type="ECO:0000313" key="2">
    <source>
        <dbReference type="EMBL" id="EFO90090.1"/>
    </source>
</evidence>